<accession>A0A857J1N9</accession>
<dbReference type="GO" id="GO:0047992">
    <property type="term" value="F:hydroxylysine kinase activity"/>
    <property type="evidence" value="ECO:0007669"/>
    <property type="project" value="UniProtKB-EC"/>
</dbReference>
<dbReference type="Proteomes" id="UP000464787">
    <property type="component" value="Chromosome"/>
</dbReference>
<dbReference type="InterPro" id="IPR011009">
    <property type="entry name" value="Kinase-like_dom_sf"/>
</dbReference>
<comment type="subcellular location">
    <subcellularLocation>
        <location evidence="1">Cytoplasm</location>
    </subcellularLocation>
</comment>
<evidence type="ECO:0000256" key="7">
    <source>
        <dbReference type="ARBA" id="ARBA00038873"/>
    </source>
</evidence>
<evidence type="ECO:0000259" key="9">
    <source>
        <dbReference type="Pfam" id="PF01636"/>
    </source>
</evidence>
<evidence type="ECO:0000256" key="5">
    <source>
        <dbReference type="ARBA" id="ARBA00036820"/>
    </source>
</evidence>
<dbReference type="EC" id="2.7.1.81" evidence="7"/>
<dbReference type="EMBL" id="CP047650">
    <property type="protein sequence ID" value="QHI97069.1"/>
    <property type="molecule type" value="Genomic_DNA"/>
</dbReference>
<evidence type="ECO:0000313" key="10">
    <source>
        <dbReference type="EMBL" id="QHI97069.1"/>
    </source>
</evidence>
<evidence type="ECO:0000256" key="6">
    <source>
        <dbReference type="ARBA" id="ARBA00037368"/>
    </source>
</evidence>
<evidence type="ECO:0000256" key="8">
    <source>
        <dbReference type="ARBA" id="ARBA00040505"/>
    </source>
</evidence>
<evidence type="ECO:0000256" key="4">
    <source>
        <dbReference type="ARBA" id="ARBA00022777"/>
    </source>
</evidence>
<organism evidence="10 11">
    <name type="scientific">Xylophilus rhododendri</name>
    <dbReference type="NCBI Taxonomy" id="2697032"/>
    <lineage>
        <taxon>Bacteria</taxon>
        <taxon>Pseudomonadati</taxon>
        <taxon>Pseudomonadota</taxon>
        <taxon>Betaproteobacteria</taxon>
        <taxon>Burkholderiales</taxon>
        <taxon>Xylophilus</taxon>
    </lineage>
</organism>
<reference evidence="10 11" key="1">
    <citation type="submission" date="2020-01" db="EMBL/GenBank/DDBJ databases">
        <title>Genome sequencing of strain KACC 21265.</title>
        <authorList>
            <person name="Heo J."/>
            <person name="Kim S.-J."/>
            <person name="Kim J.-S."/>
            <person name="Hong S.-B."/>
            <person name="Kwon S.-W."/>
        </authorList>
    </citation>
    <scope>NUCLEOTIDE SEQUENCE [LARGE SCALE GENOMIC DNA]</scope>
    <source>
        <strain evidence="10 11">KACC 21265</strain>
    </source>
</reference>
<dbReference type="Pfam" id="PF01636">
    <property type="entry name" value="APH"/>
    <property type="match status" value="1"/>
</dbReference>
<keyword evidence="11" id="KW-1185">Reference proteome</keyword>
<keyword evidence="4" id="KW-0418">Kinase</keyword>
<dbReference type="PANTHER" id="PTHR21064:SF1">
    <property type="entry name" value="HYDROXYLYSINE KINASE"/>
    <property type="match status" value="1"/>
</dbReference>
<dbReference type="RefSeq" id="WP_160550587.1">
    <property type="nucleotide sequence ID" value="NZ_CP047650.1"/>
</dbReference>
<keyword evidence="2" id="KW-0963">Cytoplasm</keyword>
<dbReference type="Gene3D" id="3.90.1200.10">
    <property type="match status" value="1"/>
</dbReference>
<comment type="function">
    <text evidence="6">Catalyzes the GTP-dependent phosphorylation of 5-hydroxy-L-lysine.</text>
</comment>
<dbReference type="InterPro" id="IPR050249">
    <property type="entry name" value="Pseudomonas-type_ThrB"/>
</dbReference>
<dbReference type="AlphaFoldDB" id="A0A857J1N9"/>
<comment type="catalytic activity">
    <reaction evidence="5">
        <text>(5R)-5-hydroxy-L-lysine + GTP = (5R)-5-phosphooxy-L-lysine + GDP + H(+)</text>
        <dbReference type="Rhea" id="RHEA:19049"/>
        <dbReference type="ChEBI" id="CHEBI:15378"/>
        <dbReference type="ChEBI" id="CHEBI:37565"/>
        <dbReference type="ChEBI" id="CHEBI:57882"/>
        <dbReference type="ChEBI" id="CHEBI:58189"/>
        <dbReference type="ChEBI" id="CHEBI:58357"/>
        <dbReference type="EC" id="2.7.1.81"/>
    </reaction>
</comment>
<dbReference type="GO" id="GO:0005737">
    <property type="term" value="C:cytoplasm"/>
    <property type="evidence" value="ECO:0007669"/>
    <property type="project" value="UniProtKB-SubCell"/>
</dbReference>
<feature type="domain" description="Aminoglycoside phosphotransferase" evidence="9">
    <location>
        <begin position="51"/>
        <end position="286"/>
    </location>
</feature>
<dbReference type="SUPFAM" id="SSF56112">
    <property type="entry name" value="Protein kinase-like (PK-like)"/>
    <property type="match status" value="1"/>
</dbReference>
<dbReference type="PANTHER" id="PTHR21064">
    <property type="entry name" value="AMINOGLYCOSIDE PHOSPHOTRANSFERASE DOMAIN-CONTAINING PROTEIN-RELATED"/>
    <property type="match status" value="1"/>
</dbReference>
<protein>
    <recommendedName>
        <fullName evidence="8">Hydroxylysine kinase</fullName>
        <ecNumber evidence="7">2.7.1.81</ecNumber>
    </recommendedName>
</protein>
<name>A0A857J1N9_9BURK</name>
<evidence type="ECO:0000256" key="1">
    <source>
        <dbReference type="ARBA" id="ARBA00004496"/>
    </source>
</evidence>
<proteinExistence type="predicted"/>
<gene>
    <name evidence="10" type="ORF">GT347_03140</name>
</gene>
<keyword evidence="3 10" id="KW-0808">Transferase</keyword>
<dbReference type="KEGG" id="xyk:GT347_03140"/>
<sequence>MTVVDHDAAIRAALPEAAVLTAAAAPVEQAWAETALAAQYGLRGEFKLLTGERDSNFRVDLPNGRRCMLKVSHPDEDPVVADFQTQALLHIAQVDPELPVQRLLPTLGEQPSVLLPDEQGRPRVVRLFSYLEGMPMPQAPRTAAQRRDVAGTLARLDIALSRLWHPAGEKELPWDIQRADRVRALLDYVPDAERRALAHGALDSFESRAKPVLPALRRQPIHNDFNIYNLLVDPAAPDRVSAILDFGDMVEAPVLDDLAVAASYQLDEQGDALATIAEFAAAYHAVSPLQDIEMSLLLEMIRARLSMVVAISGWRAARHPDNAAYLLRNNAISWARLRAIAAYSPEQAHEAIAAACRAVRTSEETNAAA</sequence>
<dbReference type="InterPro" id="IPR002575">
    <property type="entry name" value="Aminoglycoside_PTrfase"/>
</dbReference>
<evidence type="ECO:0000256" key="3">
    <source>
        <dbReference type="ARBA" id="ARBA00022679"/>
    </source>
</evidence>
<evidence type="ECO:0000256" key="2">
    <source>
        <dbReference type="ARBA" id="ARBA00022490"/>
    </source>
</evidence>
<evidence type="ECO:0000313" key="11">
    <source>
        <dbReference type="Proteomes" id="UP000464787"/>
    </source>
</evidence>